<comment type="caution">
    <text evidence="8">The sequence shown here is derived from an EMBL/GenBank/DDBJ whole genome shotgun (WGS) entry which is preliminary data.</text>
</comment>
<dbReference type="PROSITE" id="PS51790">
    <property type="entry name" value="MSRB"/>
    <property type="match status" value="1"/>
</dbReference>
<dbReference type="PANTHER" id="PTHR10173">
    <property type="entry name" value="METHIONINE SULFOXIDE REDUCTASE"/>
    <property type="match status" value="1"/>
</dbReference>
<dbReference type="InParanoid" id="A0A6L2QC29"/>
<comment type="cofactor">
    <cofactor evidence="6">
        <name>Zn(2+)</name>
        <dbReference type="ChEBI" id="CHEBI:29105"/>
    </cofactor>
    <text evidence="6">Binds 1 zinc ion per subunit.</text>
</comment>
<dbReference type="NCBIfam" id="TIGR00357">
    <property type="entry name" value="peptide-methionine (R)-S-oxide reductase MsrB"/>
    <property type="match status" value="1"/>
</dbReference>
<dbReference type="FunFam" id="2.170.150.20:FF:000001">
    <property type="entry name" value="Peptide methionine sulfoxide reductase MsrB"/>
    <property type="match status" value="1"/>
</dbReference>
<evidence type="ECO:0000256" key="3">
    <source>
        <dbReference type="ARBA" id="ARBA00022833"/>
    </source>
</evidence>
<dbReference type="Proteomes" id="UP000502823">
    <property type="component" value="Unassembled WGS sequence"/>
</dbReference>
<dbReference type="GO" id="GO:0033743">
    <property type="term" value="F:peptide-methionine (R)-S-oxide reductase activity"/>
    <property type="evidence" value="ECO:0007669"/>
    <property type="project" value="UniProtKB-EC"/>
</dbReference>
<dbReference type="InterPro" id="IPR002579">
    <property type="entry name" value="Met_Sox_Rdtase_MsrB_dom"/>
</dbReference>
<sequence>MGPEQFAVPSFISCTERNKLSFGTCTIFRRTVDGESGGNHNCPEIDVKKRLTPLQYHVTQEKGTESPFSGEYTELYEAGSYMCVVCKKKLFSSEKKYDSGCGWPAFSDVIDLENVKRNVDTSHGMIRIEVTCAGCGSHLGHVFDDGPKPTGLRYCVNSAALDFEPL</sequence>
<evidence type="ECO:0000259" key="7">
    <source>
        <dbReference type="PROSITE" id="PS51790"/>
    </source>
</evidence>
<dbReference type="GO" id="GO:0030091">
    <property type="term" value="P:protein repair"/>
    <property type="evidence" value="ECO:0007669"/>
    <property type="project" value="InterPro"/>
</dbReference>
<evidence type="ECO:0000256" key="6">
    <source>
        <dbReference type="RuleBase" id="RU365044"/>
    </source>
</evidence>
<dbReference type="SUPFAM" id="SSF51316">
    <property type="entry name" value="Mss4-like"/>
    <property type="match status" value="1"/>
</dbReference>
<evidence type="ECO:0000313" key="9">
    <source>
        <dbReference type="Proteomes" id="UP000502823"/>
    </source>
</evidence>
<reference evidence="9" key="1">
    <citation type="submission" date="2020-01" db="EMBL/GenBank/DDBJ databases">
        <title>Draft genome sequence of the Termite Coptotermes fromosanus.</title>
        <authorList>
            <person name="Itakura S."/>
            <person name="Yosikawa Y."/>
            <person name="Umezawa K."/>
        </authorList>
    </citation>
    <scope>NUCLEOTIDE SEQUENCE [LARGE SCALE GENOMIC DNA]</scope>
</reference>
<dbReference type="InterPro" id="IPR028427">
    <property type="entry name" value="Met_Sox_Rdtase_MsrB"/>
</dbReference>
<name>A0A6L2QC29_COPFO</name>
<dbReference type="EC" id="1.8.4.12" evidence="6"/>
<accession>A0A6L2QC29</accession>
<dbReference type="OrthoDB" id="44061at2759"/>
<evidence type="ECO:0000256" key="2">
    <source>
        <dbReference type="ARBA" id="ARBA00022723"/>
    </source>
</evidence>
<comment type="similarity">
    <text evidence="1 6">Belongs to the MsrB Met sulfoxide reductase family.</text>
</comment>
<dbReference type="EMBL" id="BLKM01002316">
    <property type="protein sequence ID" value="GFG40655.1"/>
    <property type="molecule type" value="Genomic_DNA"/>
</dbReference>
<evidence type="ECO:0000256" key="5">
    <source>
        <dbReference type="ARBA" id="ARBA00048488"/>
    </source>
</evidence>
<proteinExistence type="inferred from homology"/>
<dbReference type="GO" id="GO:0006979">
    <property type="term" value="P:response to oxidative stress"/>
    <property type="evidence" value="ECO:0007669"/>
    <property type="project" value="InterPro"/>
</dbReference>
<dbReference type="GO" id="GO:0046872">
    <property type="term" value="F:metal ion binding"/>
    <property type="evidence" value="ECO:0007669"/>
    <property type="project" value="UniProtKB-KW"/>
</dbReference>
<comment type="function">
    <text evidence="6">Methionine-sulfoxide reductase that specifically reduces methionine (R)-sulfoxide back to methionine. While in many cases methionine oxidation is the result of random oxidation following oxidative stress, methionine oxidation is also a post-translational modification that takes place on specific residues.</text>
</comment>
<organism evidence="8 9">
    <name type="scientific">Coptotermes formosanus</name>
    <name type="common">Formosan subterranean termite</name>
    <dbReference type="NCBI Taxonomy" id="36987"/>
    <lineage>
        <taxon>Eukaryota</taxon>
        <taxon>Metazoa</taxon>
        <taxon>Ecdysozoa</taxon>
        <taxon>Arthropoda</taxon>
        <taxon>Hexapoda</taxon>
        <taxon>Insecta</taxon>
        <taxon>Pterygota</taxon>
        <taxon>Neoptera</taxon>
        <taxon>Polyneoptera</taxon>
        <taxon>Dictyoptera</taxon>
        <taxon>Blattodea</taxon>
        <taxon>Blattoidea</taxon>
        <taxon>Termitoidae</taxon>
        <taxon>Rhinotermitidae</taxon>
        <taxon>Coptotermes</taxon>
    </lineage>
</organism>
<keyword evidence="9" id="KW-1185">Reference proteome</keyword>
<dbReference type="GO" id="GO:0005737">
    <property type="term" value="C:cytoplasm"/>
    <property type="evidence" value="ECO:0007669"/>
    <property type="project" value="TreeGrafter"/>
</dbReference>
<keyword evidence="2 6" id="KW-0479">Metal-binding</keyword>
<evidence type="ECO:0000256" key="1">
    <source>
        <dbReference type="ARBA" id="ARBA00007174"/>
    </source>
</evidence>
<feature type="domain" description="MsrB" evidence="7">
    <location>
        <begin position="44"/>
        <end position="166"/>
    </location>
</feature>
<gene>
    <name evidence="8" type="ORF">Cfor_06692</name>
</gene>
<evidence type="ECO:0000313" key="8">
    <source>
        <dbReference type="EMBL" id="GFG40655.1"/>
    </source>
</evidence>
<evidence type="ECO:0000256" key="4">
    <source>
        <dbReference type="ARBA" id="ARBA00023002"/>
    </source>
</evidence>
<dbReference type="Pfam" id="PF01641">
    <property type="entry name" value="SelR"/>
    <property type="match status" value="1"/>
</dbReference>
<keyword evidence="4 6" id="KW-0560">Oxidoreductase</keyword>
<dbReference type="InterPro" id="IPR011057">
    <property type="entry name" value="Mss4-like_sf"/>
</dbReference>
<dbReference type="HAMAP" id="MF_01400">
    <property type="entry name" value="MsrB"/>
    <property type="match status" value="1"/>
</dbReference>
<protein>
    <recommendedName>
        <fullName evidence="6">Peptide-methionine (R)-S-oxide reductase</fullName>
        <ecNumber evidence="6">1.8.4.12</ecNumber>
    </recommendedName>
</protein>
<dbReference type="AlphaFoldDB" id="A0A6L2QC29"/>
<dbReference type="PANTHER" id="PTHR10173:SF52">
    <property type="entry name" value="METHIONINE-R-SULFOXIDE REDUCTASE B1"/>
    <property type="match status" value="1"/>
</dbReference>
<comment type="catalytic activity">
    <reaction evidence="5 6">
        <text>L-methionyl-[protein] + [thioredoxin]-disulfide + H2O = L-methionyl-(R)-S-oxide-[protein] + [thioredoxin]-dithiol</text>
        <dbReference type="Rhea" id="RHEA:24164"/>
        <dbReference type="Rhea" id="RHEA-COMP:10698"/>
        <dbReference type="Rhea" id="RHEA-COMP:10700"/>
        <dbReference type="Rhea" id="RHEA-COMP:12313"/>
        <dbReference type="Rhea" id="RHEA-COMP:12314"/>
        <dbReference type="ChEBI" id="CHEBI:15377"/>
        <dbReference type="ChEBI" id="CHEBI:16044"/>
        <dbReference type="ChEBI" id="CHEBI:29950"/>
        <dbReference type="ChEBI" id="CHEBI:45764"/>
        <dbReference type="ChEBI" id="CHEBI:50058"/>
        <dbReference type="EC" id="1.8.4.12"/>
    </reaction>
</comment>
<dbReference type="Gene3D" id="2.170.150.20">
    <property type="entry name" value="Peptide methionine sulfoxide reductase"/>
    <property type="match status" value="1"/>
</dbReference>
<keyword evidence="3 6" id="KW-0862">Zinc</keyword>